<comment type="caution">
    <text evidence="1">The sequence shown here is derived from an EMBL/GenBank/DDBJ whole genome shotgun (WGS) entry which is preliminary data.</text>
</comment>
<reference evidence="1" key="2">
    <citation type="submission" date="2023-06" db="EMBL/GenBank/DDBJ databases">
        <authorList>
            <person name="Swenson N.G."/>
            <person name="Wegrzyn J.L."/>
            <person name="Mcevoy S.L."/>
        </authorList>
    </citation>
    <scope>NUCLEOTIDE SEQUENCE</scope>
    <source>
        <strain evidence="1">NS2018</strain>
        <tissue evidence="1">Leaf</tissue>
    </source>
</reference>
<dbReference type="EMBL" id="JAUESC010000380">
    <property type="protein sequence ID" value="KAK0593308.1"/>
    <property type="molecule type" value="Genomic_DNA"/>
</dbReference>
<protein>
    <submittedName>
        <fullName evidence="1">Uncharacterized protein</fullName>
    </submittedName>
</protein>
<accession>A0AA39VW63</accession>
<organism evidence="1 2">
    <name type="scientific">Acer saccharum</name>
    <name type="common">Sugar maple</name>
    <dbReference type="NCBI Taxonomy" id="4024"/>
    <lineage>
        <taxon>Eukaryota</taxon>
        <taxon>Viridiplantae</taxon>
        <taxon>Streptophyta</taxon>
        <taxon>Embryophyta</taxon>
        <taxon>Tracheophyta</taxon>
        <taxon>Spermatophyta</taxon>
        <taxon>Magnoliopsida</taxon>
        <taxon>eudicotyledons</taxon>
        <taxon>Gunneridae</taxon>
        <taxon>Pentapetalae</taxon>
        <taxon>rosids</taxon>
        <taxon>malvids</taxon>
        <taxon>Sapindales</taxon>
        <taxon>Sapindaceae</taxon>
        <taxon>Hippocastanoideae</taxon>
        <taxon>Acereae</taxon>
        <taxon>Acer</taxon>
    </lineage>
</organism>
<evidence type="ECO:0000313" key="2">
    <source>
        <dbReference type="Proteomes" id="UP001168877"/>
    </source>
</evidence>
<dbReference type="Proteomes" id="UP001168877">
    <property type="component" value="Unassembled WGS sequence"/>
</dbReference>
<sequence>MESIHLFQFSKTKANLSEEIIFQFYITRIHEGSELHFLDWEVLGKIKINKGYTESLADDIELEVPDDDYGLYAIDILDPSVVKTIFFAMLCMLMV</sequence>
<keyword evidence="2" id="KW-1185">Reference proteome</keyword>
<evidence type="ECO:0000313" key="1">
    <source>
        <dbReference type="EMBL" id="KAK0593308.1"/>
    </source>
</evidence>
<dbReference type="AlphaFoldDB" id="A0AA39VW63"/>
<reference evidence="1" key="1">
    <citation type="journal article" date="2022" name="Plant J.">
        <title>Strategies of tolerance reflected in two North American maple genomes.</title>
        <authorList>
            <person name="McEvoy S.L."/>
            <person name="Sezen U.U."/>
            <person name="Trouern-Trend A."/>
            <person name="McMahon S.M."/>
            <person name="Schaberg P.G."/>
            <person name="Yang J."/>
            <person name="Wegrzyn J.L."/>
            <person name="Swenson N.G."/>
        </authorList>
    </citation>
    <scope>NUCLEOTIDE SEQUENCE</scope>
    <source>
        <strain evidence="1">NS2018</strain>
    </source>
</reference>
<name>A0AA39VW63_ACESA</name>
<gene>
    <name evidence="1" type="ORF">LWI29_034613</name>
</gene>
<proteinExistence type="predicted"/>